<protein>
    <submittedName>
        <fullName evidence="5">Amino acid ABC transporter substrate-binding protein, PAAT family</fullName>
    </submittedName>
</protein>
<feature type="domain" description="Solute-binding protein family 3/N-terminal" evidence="3">
    <location>
        <begin position="57"/>
        <end position="288"/>
    </location>
</feature>
<accession>A0A1G6I5R3</accession>
<dbReference type="InterPro" id="IPR001638">
    <property type="entry name" value="Solute-binding_3/MltF_N"/>
</dbReference>
<dbReference type="SMART" id="SM00062">
    <property type="entry name" value="PBPb"/>
    <property type="match status" value="1"/>
</dbReference>
<dbReference type="SUPFAM" id="SSF53850">
    <property type="entry name" value="Periplasmic binding protein-like II"/>
    <property type="match status" value="1"/>
</dbReference>
<dbReference type="CDD" id="cd13530">
    <property type="entry name" value="PBP2_peptides_like"/>
    <property type="match status" value="1"/>
</dbReference>
<evidence type="ECO:0000256" key="1">
    <source>
        <dbReference type="ARBA" id="ARBA00022729"/>
    </source>
</evidence>
<proteinExistence type="predicted"/>
<feature type="signal peptide" evidence="2">
    <location>
        <begin position="1"/>
        <end position="28"/>
    </location>
</feature>
<dbReference type="RefSeq" id="WP_090844768.1">
    <property type="nucleotide sequence ID" value="NZ_FMZL01000002.1"/>
</dbReference>
<keyword evidence="1 2" id="KW-0732">Signal</keyword>
<dbReference type="PROSITE" id="PS51257">
    <property type="entry name" value="PROKAR_LIPOPROTEIN"/>
    <property type="match status" value="1"/>
</dbReference>
<dbReference type="PANTHER" id="PTHR35936:SF19">
    <property type="entry name" value="AMINO-ACID-BINDING PROTEIN YXEM-RELATED"/>
    <property type="match status" value="1"/>
</dbReference>
<gene>
    <name evidence="5" type="ORF">SAMN04487824_10231</name>
</gene>
<dbReference type="SMART" id="SM00079">
    <property type="entry name" value="PBPe"/>
    <property type="match status" value="1"/>
</dbReference>
<evidence type="ECO:0000259" key="3">
    <source>
        <dbReference type="SMART" id="SM00062"/>
    </source>
</evidence>
<dbReference type="GO" id="GO:0016020">
    <property type="term" value="C:membrane"/>
    <property type="evidence" value="ECO:0007669"/>
    <property type="project" value="InterPro"/>
</dbReference>
<dbReference type="Gene3D" id="3.40.190.10">
    <property type="entry name" value="Periplasmic binding protein-like II"/>
    <property type="match status" value="2"/>
</dbReference>
<evidence type="ECO:0000313" key="5">
    <source>
        <dbReference type="EMBL" id="SDC01889.1"/>
    </source>
</evidence>
<feature type="domain" description="Ionotropic glutamate receptor C-terminal" evidence="4">
    <location>
        <begin position="57"/>
        <end position="287"/>
    </location>
</feature>
<organism evidence="5 6">
    <name type="scientific">Parafannyhessea umbonata</name>
    <dbReference type="NCBI Taxonomy" id="604330"/>
    <lineage>
        <taxon>Bacteria</taxon>
        <taxon>Bacillati</taxon>
        <taxon>Actinomycetota</taxon>
        <taxon>Coriobacteriia</taxon>
        <taxon>Coriobacteriales</taxon>
        <taxon>Atopobiaceae</taxon>
        <taxon>Parafannyhessea</taxon>
    </lineage>
</organism>
<keyword evidence="6" id="KW-1185">Reference proteome</keyword>
<dbReference type="AlphaFoldDB" id="A0A1G6I5R3"/>
<evidence type="ECO:0000256" key="2">
    <source>
        <dbReference type="SAM" id="SignalP"/>
    </source>
</evidence>
<dbReference type="EMBL" id="FMZL01000002">
    <property type="protein sequence ID" value="SDC01889.1"/>
    <property type="molecule type" value="Genomic_DNA"/>
</dbReference>
<dbReference type="GO" id="GO:0015276">
    <property type="term" value="F:ligand-gated monoatomic ion channel activity"/>
    <property type="evidence" value="ECO:0007669"/>
    <property type="project" value="InterPro"/>
</dbReference>
<dbReference type="Proteomes" id="UP000198528">
    <property type="component" value="Unassembled WGS sequence"/>
</dbReference>
<feature type="chain" id="PRO_5011506113" evidence="2">
    <location>
        <begin position="29"/>
        <end position="297"/>
    </location>
</feature>
<reference evidence="6" key="1">
    <citation type="submission" date="2016-10" db="EMBL/GenBank/DDBJ databases">
        <authorList>
            <person name="Varghese N."/>
            <person name="Submissions S."/>
        </authorList>
    </citation>
    <scope>NUCLEOTIDE SEQUENCE [LARGE SCALE GENOMIC DNA]</scope>
    <source>
        <strain evidence="6">DSM 22619</strain>
    </source>
</reference>
<dbReference type="PANTHER" id="PTHR35936">
    <property type="entry name" value="MEMBRANE-BOUND LYTIC MUREIN TRANSGLYCOSYLASE F"/>
    <property type="match status" value="1"/>
</dbReference>
<dbReference type="Pfam" id="PF00497">
    <property type="entry name" value="SBP_bac_3"/>
    <property type="match status" value="1"/>
</dbReference>
<evidence type="ECO:0000259" key="4">
    <source>
        <dbReference type="SMART" id="SM00079"/>
    </source>
</evidence>
<sequence>MKSITDTAISRRQAIALGASAFATLGLAACGSSSSSDSGSSSKKSGGVKSLTHTEGKLTVATGNPAYTPWVIDDKPQTGKGFEAALVYALADEMGFAKKDVKWVRTTFDEAYAPGEHDWDLNIQQVSINSDRKKAVDFSPAYFRPTQAVVLQKSSKYASATKCSDLADANIAVMVGTTAYDYVKDIIKGGKDEGISIFDDNSAAAQAVTSGQCDALVTDTPQAVYMVQSKQIDDGLVVGQIPGTEDKEGLGITLAKNSPLTKYVKKAMDALAKDGTVKKLQDKWLAEYTTDIPTLKK</sequence>
<dbReference type="InterPro" id="IPR001320">
    <property type="entry name" value="Iontro_rcpt_C"/>
</dbReference>
<evidence type="ECO:0000313" key="6">
    <source>
        <dbReference type="Proteomes" id="UP000198528"/>
    </source>
</evidence>
<name>A0A1G6I5R3_9ACTN</name>
<dbReference type="STRING" id="604330.SAMN04489857_0217"/>